<gene>
    <name evidence="2" type="ORF">ACJDUH_02295</name>
</gene>
<protein>
    <submittedName>
        <fullName evidence="2">Uncharacterized protein</fullName>
    </submittedName>
</protein>
<accession>A0ABW8TQL6</accession>
<keyword evidence="1" id="KW-0732">Signal</keyword>
<dbReference type="Proteomes" id="UP001623661">
    <property type="component" value="Unassembled WGS sequence"/>
</dbReference>
<feature type="chain" id="PRO_5046284201" evidence="1">
    <location>
        <begin position="24"/>
        <end position="143"/>
    </location>
</feature>
<evidence type="ECO:0000256" key="1">
    <source>
        <dbReference type="SAM" id="SignalP"/>
    </source>
</evidence>
<proteinExistence type="predicted"/>
<dbReference type="EMBL" id="JBJHZY010000001">
    <property type="protein sequence ID" value="MFL0266918.1"/>
    <property type="molecule type" value="Genomic_DNA"/>
</dbReference>
<evidence type="ECO:0000313" key="2">
    <source>
        <dbReference type="EMBL" id="MFL0266918.1"/>
    </source>
</evidence>
<sequence length="143" mass="16188">MTKKVLVILILLIIILPSIPAYAMGSPCADIIDTRQNIVVKSVQVNSEINNMVSSWVNSIDNFCGKISPLTVEGYKVRFPLNPPVELRKKSLTAKVNEVYIIVPQNKPPFLIIYEDKNKPSYFKFHGNIDNLSKALEFNLRNK</sequence>
<reference evidence="2 3" key="1">
    <citation type="submission" date="2024-11" db="EMBL/GenBank/DDBJ databases">
        <authorList>
            <person name="Heng Y.C."/>
            <person name="Lim A.C.H."/>
            <person name="Lee J.K.Y."/>
            <person name="Kittelmann S."/>
        </authorList>
    </citation>
    <scope>NUCLEOTIDE SEQUENCE [LARGE SCALE GENOMIC DNA]</scope>
    <source>
        <strain evidence="2 3">WILCCON 0202</strain>
    </source>
</reference>
<keyword evidence="3" id="KW-1185">Reference proteome</keyword>
<feature type="signal peptide" evidence="1">
    <location>
        <begin position="1"/>
        <end position="23"/>
    </location>
</feature>
<evidence type="ECO:0000313" key="3">
    <source>
        <dbReference type="Proteomes" id="UP001623661"/>
    </source>
</evidence>
<name>A0ABW8TQL6_9CLOT</name>
<comment type="caution">
    <text evidence="2">The sequence shown here is derived from an EMBL/GenBank/DDBJ whole genome shotgun (WGS) entry which is preliminary data.</text>
</comment>
<organism evidence="2 3">
    <name type="scientific">Candidatus Clostridium radicumherbarum</name>
    <dbReference type="NCBI Taxonomy" id="3381662"/>
    <lineage>
        <taxon>Bacteria</taxon>
        <taxon>Bacillati</taxon>
        <taxon>Bacillota</taxon>
        <taxon>Clostridia</taxon>
        <taxon>Eubacteriales</taxon>
        <taxon>Clostridiaceae</taxon>
        <taxon>Clostridium</taxon>
    </lineage>
</organism>
<dbReference type="RefSeq" id="WP_406763534.1">
    <property type="nucleotide sequence ID" value="NZ_JBJHZY010000001.1"/>
</dbReference>